<protein>
    <submittedName>
        <fullName evidence="7">Ice-binding family protein</fullName>
    </submittedName>
</protein>
<feature type="domain" description="PKD-like" evidence="6">
    <location>
        <begin position="643"/>
        <end position="721"/>
    </location>
</feature>
<evidence type="ECO:0000259" key="5">
    <source>
        <dbReference type="Pfam" id="PF01345"/>
    </source>
</evidence>
<feature type="chain" id="PRO_5046480130" evidence="4">
    <location>
        <begin position="22"/>
        <end position="1329"/>
    </location>
</feature>
<evidence type="ECO:0000259" key="6">
    <source>
        <dbReference type="Pfam" id="PF19408"/>
    </source>
</evidence>
<dbReference type="Gene3D" id="2.60.40.740">
    <property type="match status" value="1"/>
</dbReference>
<keyword evidence="2 4" id="KW-0732">Signal</keyword>
<dbReference type="NCBIfam" id="TIGR01451">
    <property type="entry name" value="B_ant_repeat"/>
    <property type="match status" value="2"/>
</dbReference>
<organism evidence="7 8">
    <name type="scientific">Pontibacter locisalis</name>
    <dbReference type="NCBI Taxonomy" id="1719035"/>
    <lineage>
        <taxon>Bacteria</taxon>
        <taxon>Pseudomonadati</taxon>
        <taxon>Bacteroidota</taxon>
        <taxon>Cytophagia</taxon>
        <taxon>Cytophagales</taxon>
        <taxon>Hymenobacteraceae</taxon>
        <taxon>Pontibacter</taxon>
    </lineage>
</organism>
<dbReference type="Pfam" id="PF11999">
    <property type="entry name" value="Ice_binding"/>
    <property type="match status" value="1"/>
</dbReference>
<reference evidence="8" key="1">
    <citation type="journal article" date="2019" name="Int. J. Syst. Evol. Microbiol.">
        <title>The Global Catalogue of Microorganisms (GCM) 10K type strain sequencing project: providing services to taxonomists for standard genome sequencing and annotation.</title>
        <authorList>
            <consortium name="The Broad Institute Genomics Platform"/>
            <consortium name="The Broad Institute Genome Sequencing Center for Infectious Disease"/>
            <person name="Wu L."/>
            <person name="Ma J."/>
        </authorList>
    </citation>
    <scope>NUCLEOTIDE SEQUENCE [LARGE SCALE GENOMIC DNA]</scope>
    <source>
        <strain evidence="8">KCTC 42498</strain>
    </source>
</reference>
<evidence type="ECO:0000256" key="4">
    <source>
        <dbReference type="SAM" id="SignalP"/>
    </source>
</evidence>
<evidence type="ECO:0000256" key="3">
    <source>
        <dbReference type="SAM" id="MobiDB-lite"/>
    </source>
</evidence>
<feature type="domain" description="PKD-like" evidence="6">
    <location>
        <begin position="1156"/>
        <end position="1231"/>
    </location>
</feature>
<dbReference type="InterPro" id="IPR026341">
    <property type="entry name" value="T9SS_type_B"/>
</dbReference>
<comment type="caution">
    <text evidence="7">The sequence shown here is derived from an EMBL/GenBank/DDBJ whole genome shotgun (WGS) entry which is preliminary data.</text>
</comment>
<proteinExistence type="inferred from homology"/>
<accession>A0ABW5IIN7</accession>
<dbReference type="PANTHER" id="PTHR34819">
    <property type="entry name" value="LARGE CYSTEINE-RICH PERIPLASMIC PROTEIN OMCB"/>
    <property type="match status" value="1"/>
</dbReference>
<feature type="domain" description="DUF11" evidence="5">
    <location>
        <begin position="235"/>
        <end position="345"/>
    </location>
</feature>
<feature type="domain" description="PKD-like" evidence="6">
    <location>
        <begin position="1071"/>
        <end position="1151"/>
    </location>
</feature>
<dbReference type="Pfam" id="PF01345">
    <property type="entry name" value="DUF11"/>
    <property type="match status" value="2"/>
</dbReference>
<dbReference type="Pfam" id="PF13585">
    <property type="entry name" value="CHU_C"/>
    <property type="match status" value="1"/>
</dbReference>
<feature type="domain" description="PKD-like" evidence="6">
    <location>
        <begin position="815"/>
        <end position="889"/>
    </location>
</feature>
<feature type="region of interest" description="Disordered" evidence="3">
    <location>
        <begin position="888"/>
        <end position="908"/>
    </location>
</feature>
<dbReference type="EMBL" id="JBHULU010000005">
    <property type="protein sequence ID" value="MFD2513158.1"/>
    <property type="molecule type" value="Genomic_DNA"/>
</dbReference>
<feature type="domain" description="DUF11" evidence="5">
    <location>
        <begin position="357"/>
        <end position="468"/>
    </location>
</feature>
<feature type="domain" description="PKD-like" evidence="6">
    <location>
        <begin position="476"/>
        <end position="549"/>
    </location>
</feature>
<feature type="domain" description="PKD-like" evidence="6">
    <location>
        <begin position="899"/>
        <end position="978"/>
    </location>
</feature>
<dbReference type="PANTHER" id="PTHR34819:SF3">
    <property type="entry name" value="CELL SURFACE PROTEIN"/>
    <property type="match status" value="1"/>
</dbReference>
<gene>
    <name evidence="7" type="ORF">ACFSRY_04725</name>
</gene>
<feature type="signal peptide" evidence="4">
    <location>
        <begin position="1"/>
        <end position="21"/>
    </location>
</feature>
<name>A0ABW5IIN7_9BACT</name>
<dbReference type="InterPro" id="IPR047589">
    <property type="entry name" value="DUF11_rpt"/>
</dbReference>
<dbReference type="InterPro" id="IPR045829">
    <property type="entry name" value="PKD_6"/>
</dbReference>
<dbReference type="Proteomes" id="UP001597544">
    <property type="component" value="Unassembled WGS sequence"/>
</dbReference>
<dbReference type="InterPro" id="IPR021884">
    <property type="entry name" value="Ice-bd_prot"/>
</dbReference>
<dbReference type="Gene3D" id="2.60.40.1170">
    <property type="entry name" value="Mu homology domain, subdomain B"/>
    <property type="match status" value="1"/>
</dbReference>
<dbReference type="InterPro" id="IPR001434">
    <property type="entry name" value="OmcB-like_DUF11"/>
</dbReference>
<sequence length="1329" mass="134704">MKKHLLLLILTLIATTTLSLAQSEPNLGKATTFAVMGSSYVSNTGSTGVTGDLGVTPQGIHTDNGQLLVRGSKHIGTPLVTEALQDAKVVYDYYSNMTAPTFTGPGLVANGSSPGIFRNSGNVNIDGIVVLDAKGDVNARFVFIIDGDLTTPSIAPPAQGTGLLLQNGAQPQNIFWIVKGKVNLGNSTSFQGNILSMGDITLEPSVNLIGRAISFNGGVSLNTNNVFLPTVVLADVAVEKAAAEGKYLIGDEVTFTITAHNAGPSTAYNVIVSEEIPAELEFVRVESASVGTYDPTMQEWRIGELKLNETAELKLTFKIIAAGKVVNKVSVGSNNPDPNPGNNDGENPVEVPVVSADVSVTKKADSSPRVVGGKITYTIVATNNGPYAAEDVVVNELLPSQLELISFTVSKGSYDPATGIYNVGALANGETATLTIEAKIIAAGEIRNTAGAGGSTPDPNPGDNTDIVVVTPTCPAPTLALEGGASQCAETANATYTLTQVFGATYTFELTGGLTEVSRSANSITVNIGTTPGTVKATVKDLCGNSYTVEKEVTVVTKPETPTISGKASVCANSTTNSYTVEGAGEGVDYEWTADGDVQIVSGQDGKTVVVNVGANGGTLTVKTSNSCFTSDAASITISTNQPPVSPASIAGSTELCSGSEATYTVPAVNGATGYTWTVPAGWTIVSGQGTASIVVRAGATSGDVSVVAENECGASTGTALGVTVNDKPQTPGGISGTADACENKEGFTYTINPVDGATGYTWTVPAGWTIVSGQGTTSITVTAGTAGGNVTVVAENECGSSAPAQMPLTVSKAPEAPIAINGSASGCVGSSLTYSTGTAAGAEGYTWTVPAGWTITSGQGTGTITVTVGSAPGDVTVTATNKCGASSGVSKAVSPNTPPVKPGNISGPSAACGGTSDLTYSIAAVPGATGYTWTVPAGWTIESGQGSTEIKVKAGTGSGDITVTADNTCGSSSAAIYTTSISNAPPAPLTINGSSNGCIGTTMTFSVDALTGATGYTWTVPATWTIKSGQGTGTIEVEVGSGAGMVTVSGTNECGTGASASMAVSPTTAPNAPGAIDGPNASCANTENLTYSITVLTGAESYNWTVPEGWTIVSGQGTYSITVNAGSTGGEVKVTASNDCGTSTASSLNVNITAPPAAVAKINDMSSLCNGLMYTVDPVPGATSYTWTVPAGFTIVSGQGTASITVRADNSSAFGEVSVVANSGTCASPVTSLPIDRSVLDGGLEFPKAFSPNGDGKNDTWVIANITKYPNNRVIIFNRWGSEVYKKDNYQNDWNGNKLEQGTYYYKVSVTMCDGVEKVFTGYVTIFR</sequence>
<evidence type="ECO:0000256" key="1">
    <source>
        <dbReference type="ARBA" id="ARBA00005445"/>
    </source>
</evidence>
<dbReference type="RefSeq" id="WP_377503618.1">
    <property type="nucleotide sequence ID" value="NZ_JBHULU010000005.1"/>
</dbReference>
<evidence type="ECO:0000313" key="7">
    <source>
        <dbReference type="EMBL" id="MFD2513158.1"/>
    </source>
</evidence>
<comment type="similarity">
    <text evidence="1">Belongs to the ice-binding protein family.</text>
</comment>
<keyword evidence="8" id="KW-1185">Reference proteome</keyword>
<feature type="domain" description="PKD-like" evidence="6">
    <location>
        <begin position="986"/>
        <end position="1065"/>
    </location>
</feature>
<dbReference type="NCBIfam" id="TIGR04131">
    <property type="entry name" value="Bac_Flav_CTERM"/>
    <property type="match status" value="1"/>
</dbReference>
<feature type="domain" description="PKD-like" evidence="6">
    <location>
        <begin position="729"/>
        <end position="806"/>
    </location>
</feature>
<evidence type="ECO:0000256" key="2">
    <source>
        <dbReference type="ARBA" id="ARBA00022729"/>
    </source>
</evidence>
<dbReference type="InterPro" id="IPR051172">
    <property type="entry name" value="Chlamydia_OmcB"/>
</dbReference>
<evidence type="ECO:0000313" key="8">
    <source>
        <dbReference type="Proteomes" id="UP001597544"/>
    </source>
</evidence>
<dbReference type="Pfam" id="PF19408">
    <property type="entry name" value="PKD_6"/>
    <property type="match status" value="9"/>
</dbReference>
<feature type="domain" description="PKD-like" evidence="6">
    <location>
        <begin position="561"/>
        <end position="638"/>
    </location>
</feature>